<accession>A0A023C092</accession>
<organism evidence="1 2">
    <name type="scientific">Aquimarina atlantica</name>
    <dbReference type="NCBI Taxonomy" id="1317122"/>
    <lineage>
        <taxon>Bacteria</taxon>
        <taxon>Pseudomonadati</taxon>
        <taxon>Bacteroidota</taxon>
        <taxon>Flavobacteriia</taxon>
        <taxon>Flavobacteriales</taxon>
        <taxon>Flavobacteriaceae</taxon>
        <taxon>Aquimarina</taxon>
    </lineage>
</organism>
<dbReference type="eggNOG" id="ENOG5031C8G">
    <property type="taxonomic scope" value="Bacteria"/>
</dbReference>
<name>A0A023C092_9FLAO</name>
<protein>
    <recommendedName>
        <fullName evidence="3">SGNH/GDSL hydrolase family protein</fullName>
    </recommendedName>
</protein>
<gene>
    <name evidence="1" type="ORF">ATO12_00600</name>
</gene>
<reference evidence="1 2" key="1">
    <citation type="submission" date="2014-04" db="EMBL/GenBank/DDBJ databases">
        <title>Aquimarina sp. 22II-S11-z7 Genome Sequencing.</title>
        <authorList>
            <person name="Lai Q."/>
        </authorList>
    </citation>
    <scope>NUCLEOTIDE SEQUENCE [LARGE SCALE GENOMIC DNA]</scope>
    <source>
        <strain evidence="1 2">22II-S11-z7</strain>
    </source>
</reference>
<evidence type="ECO:0000313" key="2">
    <source>
        <dbReference type="Proteomes" id="UP000023541"/>
    </source>
</evidence>
<dbReference type="Proteomes" id="UP000023541">
    <property type="component" value="Unassembled WGS sequence"/>
</dbReference>
<dbReference type="EMBL" id="AQRA01000001">
    <property type="protein sequence ID" value="EZH75308.1"/>
    <property type="molecule type" value="Genomic_DNA"/>
</dbReference>
<sequence length="293" mass="34558">MILTAILLKYGGNIDHFYNKFTTPKAKSMILGDSRAMQGIQPEILNEAIKSSDKDYELPMYNYAFTIAQTPMGPPYRKSILRKLDKETKNGVYILSLTPWMFCSGDDYNDDLGEFREQDQPPHNMIYVDVNPNYEYILRNLNLFSFRHVFKTNYLLHKDGWMERKKLSKDEFSFNARKKVQKDMITEFLDYYKLSKVRKQSFYDLIKDLKKHGDVFFVRSPIDLDILEIENKFYPEFDNFIDSVATSNNIRYFNFTRHPKLKEFSNYDGHHIDKKGGELFTKALADSILSVNQ</sequence>
<comment type="caution">
    <text evidence="1">The sequence shown here is derived from an EMBL/GenBank/DDBJ whole genome shotgun (WGS) entry which is preliminary data.</text>
</comment>
<keyword evidence="2" id="KW-1185">Reference proteome</keyword>
<dbReference type="SUPFAM" id="SSF52266">
    <property type="entry name" value="SGNH hydrolase"/>
    <property type="match status" value="1"/>
</dbReference>
<evidence type="ECO:0000313" key="1">
    <source>
        <dbReference type="EMBL" id="EZH75308.1"/>
    </source>
</evidence>
<dbReference type="AlphaFoldDB" id="A0A023C092"/>
<evidence type="ECO:0008006" key="3">
    <source>
        <dbReference type="Google" id="ProtNLM"/>
    </source>
</evidence>
<dbReference type="STRING" id="1317122.ATO12_00600"/>
<proteinExistence type="predicted"/>